<organism evidence="4 5">
    <name type="scientific">Candidatus Brennerbacteria bacterium CG_4_8_14_3_um_filter_43_14</name>
    <dbReference type="NCBI Taxonomy" id="1974521"/>
    <lineage>
        <taxon>Bacteria</taxon>
        <taxon>Candidatus Brenneribacteriota</taxon>
    </lineage>
</organism>
<dbReference type="AlphaFoldDB" id="A0A2H9N479"/>
<dbReference type="CDD" id="cd05379">
    <property type="entry name" value="CAP_bacterial"/>
    <property type="match status" value="1"/>
</dbReference>
<evidence type="ECO:0000313" key="4">
    <source>
        <dbReference type="EMBL" id="PIX28590.1"/>
    </source>
</evidence>
<dbReference type="EMBL" id="PFIJ01000046">
    <property type="protein sequence ID" value="PIX28590.1"/>
    <property type="molecule type" value="Genomic_DNA"/>
</dbReference>
<comment type="caution">
    <text evidence="4">The sequence shown here is derived from an EMBL/GenBank/DDBJ whole genome shotgun (WGS) entry which is preliminary data.</text>
</comment>
<feature type="domain" description="SCP" evidence="3">
    <location>
        <begin position="70"/>
        <end position="185"/>
    </location>
</feature>
<dbReference type="InterPro" id="IPR014044">
    <property type="entry name" value="CAP_dom"/>
</dbReference>
<feature type="transmembrane region" description="Helical" evidence="2">
    <location>
        <begin position="274"/>
        <end position="296"/>
    </location>
</feature>
<dbReference type="Proteomes" id="UP000236842">
    <property type="component" value="Unassembled WGS sequence"/>
</dbReference>
<protein>
    <recommendedName>
        <fullName evidence="3">SCP domain-containing protein</fullName>
    </recommendedName>
</protein>
<name>A0A2H9N479_9BACT</name>
<evidence type="ECO:0000259" key="3">
    <source>
        <dbReference type="Pfam" id="PF00188"/>
    </source>
</evidence>
<dbReference type="SUPFAM" id="SSF55797">
    <property type="entry name" value="PR-1-like"/>
    <property type="match status" value="1"/>
</dbReference>
<sequence>MFSKTIQTIKTFFVPNQQNGFMPHALRTRTIALYVLIVVFIKSVSLLSGLTLPATRFFADVTSQLVITLSNNERAKQGFRPLAENAILDNAAMQKAQDMIANKYFAHNSPQGVDPWYWFKKSGYQYTYAGENLAIDFFESSDVVRAWKNSPSHWENLINQNYKDIGVAVARGNIEGYDTTVVVQLFGSPKATKPATQPSISPKPSARPSPRVSPIAYTSPVATPAPSVEGSAIVQPVQQIVATPTSQTTISHKIVRIMPILVSSVVDTVMNPTIILGAFLAYLLIVFALGAFSRLYAFKPQALVGMAIVIIIVTSMIALPGVKDILHTQARALPPMQTMMP</sequence>
<proteinExistence type="predicted"/>
<feature type="region of interest" description="Disordered" evidence="1">
    <location>
        <begin position="190"/>
        <end position="211"/>
    </location>
</feature>
<keyword evidence="2" id="KW-0472">Membrane</keyword>
<evidence type="ECO:0000256" key="1">
    <source>
        <dbReference type="SAM" id="MobiDB-lite"/>
    </source>
</evidence>
<keyword evidence="2" id="KW-0812">Transmembrane</keyword>
<dbReference type="PANTHER" id="PTHR31157">
    <property type="entry name" value="SCP DOMAIN-CONTAINING PROTEIN"/>
    <property type="match status" value="1"/>
</dbReference>
<dbReference type="PANTHER" id="PTHR31157:SF1">
    <property type="entry name" value="SCP DOMAIN-CONTAINING PROTEIN"/>
    <property type="match status" value="1"/>
</dbReference>
<dbReference type="Pfam" id="PF00188">
    <property type="entry name" value="CAP"/>
    <property type="match status" value="1"/>
</dbReference>
<keyword evidence="2" id="KW-1133">Transmembrane helix</keyword>
<feature type="transmembrane region" description="Helical" evidence="2">
    <location>
        <begin position="302"/>
        <end position="322"/>
    </location>
</feature>
<accession>A0A2H9N479</accession>
<reference evidence="5" key="1">
    <citation type="submission" date="2017-09" db="EMBL/GenBank/DDBJ databases">
        <title>Depth-based differentiation of microbial function through sediment-hosted aquifers and enrichment of novel symbionts in the deep terrestrial subsurface.</title>
        <authorList>
            <person name="Probst A.J."/>
            <person name="Ladd B."/>
            <person name="Jarett J.K."/>
            <person name="Geller-Mcgrath D.E."/>
            <person name="Sieber C.M.K."/>
            <person name="Emerson J.B."/>
            <person name="Anantharaman K."/>
            <person name="Thomas B.C."/>
            <person name="Malmstrom R."/>
            <person name="Stieglmeier M."/>
            <person name="Klingl A."/>
            <person name="Woyke T."/>
            <person name="Ryan C.M."/>
            <person name="Banfield J.F."/>
        </authorList>
    </citation>
    <scope>NUCLEOTIDE SEQUENCE [LARGE SCALE GENOMIC DNA]</scope>
</reference>
<dbReference type="InterPro" id="IPR035940">
    <property type="entry name" value="CAP_sf"/>
</dbReference>
<evidence type="ECO:0000256" key="2">
    <source>
        <dbReference type="SAM" id="Phobius"/>
    </source>
</evidence>
<feature type="transmembrane region" description="Helical" evidence="2">
    <location>
        <begin position="31"/>
        <end position="52"/>
    </location>
</feature>
<gene>
    <name evidence="4" type="ORF">COZ64_02660</name>
</gene>
<dbReference type="Gene3D" id="3.40.33.10">
    <property type="entry name" value="CAP"/>
    <property type="match status" value="1"/>
</dbReference>
<evidence type="ECO:0000313" key="5">
    <source>
        <dbReference type="Proteomes" id="UP000236842"/>
    </source>
</evidence>